<sequence>MNSGEGSLVPQKRPAQSLSGPSKSRKTAVSRASTPRAERNDGASADAAASSPCYIVAICDVLDRYPDGLGKEQIVNEVVKRRAEWWPDKQDEKVKRGLAVALSVERKSKAPRIWEYERLYDGTNRREHIWKRTSAPQDPKPDSNIFEPRSSAPLHHPSEKSTAAHVRTHNIALTPQTPSTTSDNIEPTLQFSTEDVQVATNLWRPAHPSIAEDAANAARPSAALDTHCRNESPADDAQEDDGSNGNTVDVAVRSDSRATPVAPETATAIPDLQSDLQRSLPPTDSDDLSPNLQVLHWGQQVRQKEKLVPQLNEMRGKRSTLSEEVNRLHRRKEEWSTRIAELEQQLQEAQEHADNASGEYEKVQAEAAEVAGLVEKMEKEIQGIDAELLQ</sequence>
<feature type="compositionally biased region" description="Polar residues" evidence="2">
    <location>
        <begin position="274"/>
        <end position="290"/>
    </location>
</feature>
<name>A0AAN6GYZ5_9PEZI</name>
<dbReference type="AlphaFoldDB" id="A0AAN6GYZ5"/>
<protein>
    <submittedName>
        <fullName evidence="3">Uncharacterized protein</fullName>
    </submittedName>
</protein>
<dbReference type="EMBL" id="JAUJLE010000819">
    <property type="protein sequence ID" value="KAK0950529.1"/>
    <property type="molecule type" value="Genomic_DNA"/>
</dbReference>
<keyword evidence="4" id="KW-1185">Reference proteome</keyword>
<reference evidence="3" key="1">
    <citation type="submission" date="2023-06" db="EMBL/GenBank/DDBJ databases">
        <title>Black Yeasts Isolated from many extreme environments.</title>
        <authorList>
            <person name="Coleine C."/>
            <person name="Stajich J.E."/>
            <person name="Selbmann L."/>
        </authorList>
    </citation>
    <scope>NUCLEOTIDE SEQUENCE</scope>
    <source>
        <strain evidence="3">CCFEE 5200</strain>
    </source>
</reference>
<keyword evidence="1" id="KW-0175">Coiled coil</keyword>
<comment type="caution">
    <text evidence="3">The sequence shown here is derived from an EMBL/GenBank/DDBJ whole genome shotgun (WGS) entry which is preliminary data.</text>
</comment>
<evidence type="ECO:0000256" key="1">
    <source>
        <dbReference type="SAM" id="Coils"/>
    </source>
</evidence>
<evidence type="ECO:0000313" key="4">
    <source>
        <dbReference type="Proteomes" id="UP001175353"/>
    </source>
</evidence>
<gene>
    <name evidence="3" type="ORF">LTR91_025599</name>
</gene>
<organism evidence="3 4">
    <name type="scientific">Friedmanniomyces endolithicus</name>
    <dbReference type="NCBI Taxonomy" id="329885"/>
    <lineage>
        <taxon>Eukaryota</taxon>
        <taxon>Fungi</taxon>
        <taxon>Dikarya</taxon>
        <taxon>Ascomycota</taxon>
        <taxon>Pezizomycotina</taxon>
        <taxon>Dothideomycetes</taxon>
        <taxon>Dothideomycetidae</taxon>
        <taxon>Mycosphaerellales</taxon>
        <taxon>Teratosphaeriaceae</taxon>
        <taxon>Friedmanniomyces</taxon>
    </lineage>
</organism>
<feature type="compositionally biased region" description="Acidic residues" evidence="2">
    <location>
        <begin position="233"/>
        <end position="242"/>
    </location>
</feature>
<proteinExistence type="predicted"/>
<feature type="coiled-coil region" evidence="1">
    <location>
        <begin position="311"/>
        <end position="380"/>
    </location>
</feature>
<feature type="region of interest" description="Disordered" evidence="2">
    <location>
        <begin position="214"/>
        <end position="290"/>
    </location>
</feature>
<accession>A0AAN6GYZ5</accession>
<evidence type="ECO:0000256" key="2">
    <source>
        <dbReference type="SAM" id="MobiDB-lite"/>
    </source>
</evidence>
<feature type="region of interest" description="Disordered" evidence="2">
    <location>
        <begin position="1"/>
        <end position="48"/>
    </location>
</feature>
<evidence type="ECO:0000313" key="3">
    <source>
        <dbReference type="EMBL" id="KAK0950529.1"/>
    </source>
</evidence>
<feature type="region of interest" description="Disordered" evidence="2">
    <location>
        <begin position="131"/>
        <end position="162"/>
    </location>
</feature>
<dbReference type="Proteomes" id="UP001175353">
    <property type="component" value="Unassembled WGS sequence"/>
</dbReference>